<organism evidence="13 14">
    <name type="scientific">Terrihalobacillus insolitus</name>
    <dbReference type="NCBI Taxonomy" id="2950438"/>
    <lineage>
        <taxon>Bacteria</taxon>
        <taxon>Bacillati</taxon>
        <taxon>Bacillota</taxon>
        <taxon>Bacilli</taxon>
        <taxon>Bacillales</taxon>
        <taxon>Bacillaceae</taxon>
        <taxon>Terrihalobacillus</taxon>
    </lineage>
</organism>
<comment type="similarity">
    <text evidence="2 9">Belongs to the DXR family.</text>
</comment>
<dbReference type="GO" id="GO:0070402">
    <property type="term" value="F:NADPH binding"/>
    <property type="evidence" value="ECO:0007669"/>
    <property type="project" value="InterPro"/>
</dbReference>
<feature type="binding site" evidence="9">
    <location>
        <position position="145"/>
    </location>
    <ligand>
        <name>1-deoxy-D-xylulose 5-phosphate</name>
        <dbReference type="ChEBI" id="CHEBI:57792"/>
    </ligand>
</feature>
<keyword evidence="14" id="KW-1185">Reference proteome</keyword>
<evidence type="ECO:0000259" key="11">
    <source>
        <dbReference type="Pfam" id="PF08436"/>
    </source>
</evidence>
<dbReference type="SUPFAM" id="SSF69055">
    <property type="entry name" value="1-deoxy-D-xylulose-5-phosphate reductoisomerase, C-terminal domain"/>
    <property type="match status" value="1"/>
</dbReference>
<evidence type="ECO:0000256" key="4">
    <source>
        <dbReference type="ARBA" id="ARBA00022857"/>
    </source>
</evidence>
<feature type="binding site" evidence="9">
    <location>
        <position position="215"/>
    </location>
    <ligand>
        <name>Mn(2+)</name>
        <dbReference type="ChEBI" id="CHEBI:29035"/>
    </ligand>
</feature>
<feature type="binding site" evidence="9">
    <location>
        <position position="12"/>
    </location>
    <ligand>
        <name>NADPH</name>
        <dbReference type="ChEBI" id="CHEBI:57783"/>
    </ligand>
</feature>
<dbReference type="InterPro" id="IPR036169">
    <property type="entry name" value="DXPR_C_sf"/>
</dbReference>
<feature type="binding site" evidence="9">
    <location>
        <position position="11"/>
    </location>
    <ligand>
        <name>NADPH</name>
        <dbReference type="ChEBI" id="CHEBI:57783"/>
    </ligand>
</feature>
<feature type="binding site" evidence="9">
    <location>
        <position position="37"/>
    </location>
    <ligand>
        <name>NADPH</name>
        <dbReference type="ChEBI" id="CHEBI:57783"/>
    </ligand>
</feature>
<dbReference type="AlphaFoldDB" id="A0A9X4AL95"/>
<dbReference type="InterPro" id="IPR013644">
    <property type="entry name" value="DXP_reductoisomerase_C"/>
</dbReference>
<name>A0A9X4AL95_9BACI</name>
<dbReference type="Pfam" id="PF08436">
    <property type="entry name" value="DXP_redisom_C"/>
    <property type="match status" value="1"/>
</dbReference>
<dbReference type="SUPFAM" id="SSF51735">
    <property type="entry name" value="NAD(P)-binding Rossmann-fold domains"/>
    <property type="match status" value="1"/>
</dbReference>
<feature type="binding site" evidence="9">
    <location>
        <position position="146"/>
    </location>
    <ligand>
        <name>Mn(2+)</name>
        <dbReference type="ChEBI" id="CHEBI:29035"/>
    </ligand>
</feature>
<dbReference type="InterPro" id="IPR026877">
    <property type="entry name" value="DXPR_C"/>
</dbReference>
<dbReference type="InterPro" id="IPR003821">
    <property type="entry name" value="DXP_reductoisomerase"/>
</dbReference>
<dbReference type="FunFam" id="3.40.50.720:FF:000045">
    <property type="entry name" value="1-deoxy-D-xylulose 5-phosphate reductoisomerase"/>
    <property type="match status" value="1"/>
</dbReference>
<evidence type="ECO:0000313" key="14">
    <source>
        <dbReference type="Proteomes" id="UP001145050"/>
    </source>
</evidence>
<comment type="catalytic activity">
    <reaction evidence="8">
        <text>2-C-methyl-D-erythritol 4-phosphate + NADP(+) = 1-deoxy-D-xylulose 5-phosphate + NADPH + H(+)</text>
        <dbReference type="Rhea" id="RHEA:13717"/>
        <dbReference type="ChEBI" id="CHEBI:15378"/>
        <dbReference type="ChEBI" id="CHEBI:57783"/>
        <dbReference type="ChEBI" id="CHEBI:57792"/>
        <dbReference type="ChEBI" id="CHEBI:58262"/>
        <dbReference type="ChEBI" id="CHEBI:58349"/>
        <dbReference type="EC" id="1.1.1.267"/>
    </reaction>
    <physiologicalReaction direction="right-to-left" evidence="8">
        <dbReference type="Rhea" id="RHEA:13719"/>
    </physiologicalReaction>
</comment>
<dbReference type="PIRSF" id="PIRSF006205">
    <property type="entry name" value="Dxp_reductismrs"/>
    <property type="match status" value="1"/>
</dbReference>
<dbReference type="Gene3D" id="1.10.1740.10">
    <property type="match status" value="1"/>
</dbReference>
<keyword evidence="3 9" id="KW-0479">Metal-binding</keyword>
<feature type="binding site" evidence="9">
    <location>
        <position position="215"/>
    </location>
    <ligand>
        <name>1-deoxy-D-xylulose 5-phosphate</name>
        <dbReference type="ChEBI" id="CHEBI:57792"/>
    </ligand>
</feature>
<feature type="domain" description="1-deoxy-D-xylulose 5-phosphate reductoisomerase C-terminal" evidence="11">
    <location>
        <begin position="140"/>
        <end position="223"/>
    </location>
</feature>
<dbReference type="NCBIfam" id="NF009114">
    <property type="entry name" value="PRK12464.1"/>
    <property type="match status" value="1"/>
</dbReference>
<evidence type="ECO:0000256" key="5">
    <source>
        <dbReference type="ARBA" id="ARBA00023002"/>
    </source>
</evidence>
<dbReference type="GO" id="GO:0030604">
    <property type="term" value="F:1-deoxy-D-xylulose-5-phosphate reductoisomerase activity"/>
    <property type="evidence" value="ECO:0007669"/>
    <property type="project" value="UniProtKB-UniRule"/>
</dbReference>
<feature type="binding site" evidence="9">
    <location>
        <position position="36"/>
    </location>
    <ligand>
        <name>NADPH</name>
        <dbReference type="ChEBI" id="CHEBI:57783"/>
    </ligand>
</feature>
<feature type="binding site" evidence="9">
    <location>
        <position position="211"/>
    </location>
    <ligand>
        <name>1-deoxy-D-xylulose 5-phosphate</name>
        <dbReference type="ChEBI" id="CHEBI:57792"/>
    </ligand>
</feature>
<dbReference type="PANTHER" id="PTHR30525:SF0">
    <property type="entry name" value="1-DEOXY-D-XYLULOSE 5-PHOSPHATE REDUCTOISOMERASE, CHLOROPLASTIC"/>
    <property type="match status" value="1"/>
</dbReference>
<feature type="domain" description="DXP reductoisomerase C-terminal" evidence="12">
    <location>
        <begin position="255"/>
        <end position="371"/>
    </location>
</feature>
<dbReference type="Pfam" id="PF02670">
    <property type="entry name" value="DXP_reductoisom"/>
    <property type="match status" value="1"/>
</dbReference>
<dbReference type="RefSeq" id="WP_272435276.1">
    <property type="nucleotide sequence ID" value="NZ_JAMQKB010000002.1"/>
</dbReference>
<sequence>MKSITLLGATGSIGLQTLDVMRQHPDEFELYAIAFGRNIEKAINIIKEFNPKKVVVQDEITKNKLNELHTNILVGNDGMVEISIDSNTDIVVNAVMGSVGLTATLEAIKAKKTIALANKETLVTAGHLVMQEVKKNNVKMIPIDSEHSAIFQSLNGENRQDMNRLIVTASGGSFRDVKRDELQSVTVEDALQHPNWNMGAKITIDSATMMNKGLEVIEAHWLFDIPYEKIDVIMHRESVIHSMVEYNDNSVIAQLGSPDMRVPIQYALTYPARLELPVSKRLNLIEIGKLHFENMDFERFPCLKMAYEAGKMGGSMTTVLNAANEIAVSLFLKGHISFLMIEDFIARALDQHEVTKDPDLDTILTVDQQTRVLVKSFIE</sequence>
<evidence type="ECO:0000256" key="1">
    <source>
        <dbReference type="ARBA" id="ARBA00005094"/>
    </source>
</evidence>
<protein>
    <recommendedName>
        <fullName evidence="9">1-deoxy-D-xylulose 5-phosphate reductoisomerase</fullName>
        <shortName evidence="9">DXP reductoisomerase</shortName>
        <ecNumber evidence="9">1.1.1.267</ecNumber>
    </recommendedName>
    <alternativeName>
        <fullName evidence="9">1-deoxyxylulose-5-phosphate reductoisomerase</fullName>
    </alternativeName>
    <alternativeName>
        <fullName evidence="9">2-C-methyl-D-erythritol 4-phosphate synthase</fullName>
    </alternativeName>
</protein>
<comment type="caution">
    <text evidence="13">The sequence shown here is derived from an EMBL/GenBank/DDBJ whole genome shotgun (WGS) entry which is preliminary data.</text>
</comment>
<reference evidence="13" key="1">
    <citation type="submission" date="2022-06" db="EMBL/GenBank/DDBJ databases">
        <title>Aquibacillus sp. a new bacterium isolated from soil saline samples.</title>
        <authorList>
            <person name="Galisteo C."/>
            <person name="De La Haba R."/>
            <person name="Sanchez-Porro C."/>
            <person name="Ventosa A."/>
        </authorList>
    </citation>
    <scope>NUCLEOTIDE SEQUENCE</scope>
    <source>
        <strain evidence="13">3ASR75-11</strain>
    </source>
</reference>
<dbReference type="Pfam" id="PF13288">
    <property type="entry name" value="DXPR_C"/>
    <property type="match status" value="1"/>
</dbReference>
<evidence type="ECO:0000256" key="3">
    <source>
        <dbReference type="ARBA" id="ARBA00022723"/>
    </source>
</evidence>
<feature type="binding site" evidence="9">
    <location>
        <position position="118"/>
    </location>
    <ligand>
        <name>NADPH</name>
        <dbReference type="ChEBI" id="CHEBI:57783"/>
    </ligand>
</feature>
<dbReference type="Proteomes" id="UP001145050">
    <property type="component" value="Unassembled WGS sequence"/>
</dbReference>
<dbReference type="EC" id="1.1.1.267" evidence="9"/>
<evidence type="ECO:0000259" key="10">
    <source>
        <dbReference type="Pfam" id="PF02670"/>
    </source>
</evidence>
<feature type="binding site" evidence="9">
    <location>
        <position position="199"/>
    </location>
    <ligand>
        <name>NADPH</name>
        <dbReference type="ChEBI" id="CHEBI:57783"/>
    </ligand>
</feature>
<feature type="binding site" evidence="9">
    <location>
        <position position="170"/>
    </location>
    <ligand>
        <name>1-deoxy-D-xylulose 5-phosphate</name>
        <dbReference type="ChEBI" id="CHEBI:57792"/>
    </ligand>
</feature>
<evidence type="ECO:0000256" key="8">
    <source>
        <dbReference type="ARBA" id="ARBA00048543"/>
    </source>
</evidence>
<feature type="binding site" evidence="9">
    <location>
        <position position="146"/>
    </location>
    <ligand>
        <name>1-deoxy-D-xylulose 5-phosphate</name>
        <dbReference type="ChEBI" id="CHEBI:57792"/>
    </ligand>
</feature>
<evidence type="ECO:0000256" key="2">
    <source>
        <dbReference type="ARBA" id="ARBA00006825"/>
    </source>
</evidence>
<dbReference type="Gene3D" id="3.40.50.720">
    <property type="entry name" value="NAD(P)-binding Rossmann-like Domain"/>
    <property type="match status" value="1"/>
</dbReference>
<feature type="binding site" evidence="9">
    <location>
        <position position="120"/>
    </location>
    <ligand>
        <name>NADPH</name>
        <dbReference type="ChEBI" id="CHEBI:57783"/>
    </ligand>
</feature>
<evidence type="ECO:0000256" key="9">
    <source>
        <dbReference type="HAMAP-Rule" id="MF_00183"/>
    </source>
</evidence>
<accession>A0A9X4AL95</accession>
<dbReference type="GO" id="GO:0030145">
    <property type="term" value="F:manganese ion binding"/>
    <property type="evidence" value="ECO:0007669"/>
    <property type="project" value="TreeGrafter"/>
</dbReference>
<dbReference type="HAMAP" id="MF_00183">
    <property type="entry name" value="DXP_reductoisom"/>
    <property type="match status" value="1"/>
</dbReference>
<dbReference type="InterPro" id="IPR036291">
    <property type="entry name" value="NAD(P)-bd_dom_sf"/>
</dbReference>
<feature type="binding site" evidence="9">
    <location>
        <position position="206"/>
    </location>
    <ligand>
        <name>1-deoxy-D-xylulose 5-phosphate</name>
        <dbReference type="ChEBI" id="CHEBI:57792"/>
    </ligand>
</feature>
<dbReference type="PANTHER" id="PTHR30525">
    <property type="entry name" value="1-DEOXY-D-XYLULOSE 5-PHOSPHATE REDUCTOISOMERASE"/>
    <property type="match status" value="1"/>
</dbReference>
<keyword evidence="4 9" id="KW-0521">NADP</keyword>
<dbReference type="GO" id="GO:0051484">
    <property type="term" value="P:isopentenyl diphosphate biosynthetic process, methylerythritol 4-phosphate pathway involved in terpenoid biosynthetic process"/>
    <property type="evidence" value="ECO:0007669"/>
    <property type="project" value="UniProtKB-ARBA"/>
</dbReference>
<comment type="function">
    <text evidence="9">Catalyzes the NADPH-dependent rearrangement and reduction of 1-deoxy-D-xylulose-5-phosphate (DXP) to 2-C-methyl-D-erythritol 4-phosphate (MEP).</text>
</comment>
<feature type="binding site" evidence="9">
    <location>
        <position position="212"/>
    </location>
    <ligand>
        <name>1-deoxy-D-xylulose 5-phosphate</name>
        <dbReference type="ChEBI" id="CHEBI:57792"/>
    </ligand>
</feature>
<dbReference type="EMBL" id="JAMQKB010000002">
    <property type="protein sequence ID" value="MDC3423549.1"/>
    <property type="molecule type" value="Genomic_DNA"/>
</dbReference>
<comment type="pathway">
    <text evidence="1 9">Isoprenoid biosynthesis; isopentenyl diphosphate biosynthesis via DXP pathway; isopentenyl diphosphate from 1-deoxy-D-xylulose 5-phosphate: step 1/6.</text>
</comment>
<evidence type="ECO:0000259" key="12">
    <source>
        <dbReference type="Pfam" id="PF13288"/>
    </source>
</evidence>
<dbReference type="SUPFAM" id="SSF55347">
    <property type="entry name" value="Glyceraldehyde-3-phosphate dehydrogenase-like, C-terminal domain"/>
    <property type="match status" value="1"/>
</dbReference>
<feature type="domain" description="1-deoxy-D-xylulose 5-phosphate reductoisomerase N-terminal" evidence="10">
    <location>
        <begin position="4"/>
        <end position="126"/>
    </location>
</feature>
<dbReference type="InterPro" id="IPR013512">
    <property type="entry name" value="DXP_reductoisomerase_N"/>
</dbReference>
<evidence type="ECO:0000313" key="13">
    <source>
        <dbReference type="EMBL" id="MDC3423549.1"/>
    </source>
</evidence>
<feature type="binding site" evidence="9">
    <location>
        <position position="119"/>
    </location>
    <ligand>
        <name>1-deoxy-D-xylulose 5-phosphate</name>
        <dbReference type="ChEBI" id="CHEBI:57792"/>
    </ligand>
</feature>
<dbReference type="NCBIfam" id="TIGR00243">
    <property type="entry name" value="Dxr"/>
    <property type="match status" value="1"/>
</dbReference>
<keyword evidence="5 9" id="KW-0560">Oxidoreductase</keyword>
<feature type="binding site" evidence="9">
    <location>
        <position position="193"/>
    </location>
    <ligand>
        <name>1-deoxy-D-xylulose 5-phosphate</name>
        <dbReference type="ChEBI" id="CHEBI:57792"/>
    </ligand>
</feature>
<feature type="binding site" evidence="9">
    <location>
        <position position="38"/>
    </location>
    <ligand>
        <name>NADPH</name>
        <dbReference type="ChEBI" id="CHEBI:57783"/>
    </ligand>
</feature>
<feature type="binding site" evidence="9">
    <location>
        <position position="144"/>
    </location>
    <ligand>
        <name>Mn(2+)</name>
        <dbReference type="ChEBI" id="CHEBI:29035"/>
    </ligand>
</feature>
<proteinExistence type="inferred from homology"/>
<keyword evidence="7 9" id="KW-0414">Isoprene biosynthesis</keyword>
<keyword evidence="6 9" id="KW-0464">Manganese</keyword>
<gene>
    <name evidence="9 13" type="primary">dxr</name>
    <name evidence="13" type="ORF">NC797_03380</name>
</gene>
<comment type="cofactor">
    <cofactor evidence="9">
        <name>Mg(2+)</name>
        <dbReference type="ChEBI" id="CHEBI:18420"/>
    </cofactor>
    <cofactor evidence="9">
        <name>Mn(2+)</name>
        <dbReference type="ChEBI" id="CHEBI:29035"/>
    </cofactor>
</comment>
<evidence type="ECO:0000256" key="7">
    <source>
        <dbReference type="ARBA" id="ARBA00023229"/>
    </source>
</evidence>
<feature type="binding site" evidence="9">
    <location>
        <position position="13"/>
    </location>
    <ligand>
        <name>NADPH</name>
        <dbReference type="ChEBI" id="CHEBI:57783"/>
    </ligand>
</feature>
<keyword evidence="9" id="KW-0460">Magnesium</keyword>
<feature type="binding site" evidence="9">
    <location>
        <position position="10"/>
    </location>
    <ligand>
        <name>NADPH</name>
        <dbReference type="ChEBI" id="CHEBI:57783"/>
    </ligand>
</feature>
<evidence type="ECO:0000256" key="6">
    <source>
        <dbReference type="ARBA" id="ARBA00023211"/>
    </source>
</evidence>